<feature type="transmembrane region" description="Helical" evidence="1">
    <location>
        <begin position="15"/>
        <end position="35"/>
    </location>
</feature>
<keyword evidence="1" id="KW-1133">Transmembrane helix</keyword>
<name>G2QY54_THETT</name>
<feature type="transmembrane region" description="Helical" evidence="1">
    <location>
        <begin position="88"/>
        <end position="109"/>
    </location>
</feature>
<dbReference type="AlphaFoldDB" id="G2QY54"/>
<dbReference type="OrthoDB" id="409543at2759"/>
<keyword evidence="1" id="KW-0472">Membrane</keyword>
<gene>
    <name evidence="2" type="ORF">THITE_2043312</name>
</gene>
<evidence type="ECO:0000313" key="3">
    <source>
        <dbReference type="Proteomes" id="UP000008181"/>
    </source>
</evidence>
<dbReference type="PANTHER" id="PTHR46830:SF2">
    <property type="entry name" value="ALPHA-1,4-N-ACETYLGLUCOSAMINYLTRANSFERASE"/>
    <property type="match status" value="1"/>
</dbReference>
<protein>
    <submittedName>
        <fullName evidence="2">Uncharacterized protein</fullName>
    </submittedName>
</protein>
<organism evidence="2 3">
    <name type="scientific">Thermothielavioides terrestris (strain ATCC 38088 / NRRL 8126)</name>
    <name type="common">Thielavia terrestris</name>
    <dbReference type="NCBI Taxonomy" id="578455"/>
    <lineage>
        <taxon>Eukaryota</taxon>
        <taxon>Fungi</taxon>
        <taxon>Dikarya</taxon>
        <taxon>Ascomycota</taxon>
        <taxon>Pezizomycotina</taxon>
        <taxon>Sordariomycetes</taxon>
        <taxon>Sordariomycetidae</taxon>
        <taxon>Sordariales</taxon>
        <taxon>Chaetomiaceae</taxon>
        <taxon>Thermothielavioides</taxon>
        <taxon>Thermothielavioides terrestris</taxon>
    </lineage>
</organism>
<evidence type="ECO:0000313" key="2">
    <source>
        <dbReference type="EMBL" id="AEO65348.1"/>
    </source>
</evidence>
<dbReference type="RefSeq" id="XP_003651684.1">
    <property type="nucleotide sequence ID" value="XM_003651636.1"/>
</dbReference>
<dbReference type="eggNOG" id="ENOG502T9EM">
    <property type="taxonomic scope" value="Eukaryota"/>
</dbReference>
<reference evidence="2 3" key="1">
    <citation type="journal article" date="2011" name="Nat. Biotechnol.">
        <title>Comparative genomic analysis of the thermophilic biomass-degrading fungi Myceliophthora thermophila and Thielavia terrestris.</title>
        <authorList>
            <person name="Berka R.M."/>
            <person name="Grigoriev I.V."/>
            <person name="Otillar R."/>
            <person name="Salamov A."/>
            <person name="Grimwood J."/>
            <person name="Reid I."/>
            <person name="Ishmael N."/>
            <person name="John T."/>
            <person name="Darmond C."/>
            <person name="Moisan M.-C."/>
            <person name="Henrissat B."/>
            <person name="Coutinho P.M."/>
            <person name="Lombard V."/>
            <person name="Natvig D.O."/>
            <person name="Lindquist E."/>
            <person name="Schmutz J."/>
            <person name="Lucas S."/>
            <person name="Harris P."/>
            <person name="Powlowski J."/>
            <person name="Bellemare A."/>
            <person name="Taylor D."/>
            <person name="Butler G."/>
            <person name="de Vries R.P."/>
            <person name="Allijn I.E."/>
            <person name="van den Brink J."/>
            <person name="Ushinsky S."/>
            <person name="Storms R."/>
            <person name="Powell A.J."/>
            <person name="Paulsen I.T."/>
            <person name="Elbourne L.D.H."/>
            <person name="Baker S.E."/>
            <person name="Magnuson J."/>
            <person name="LaBoissiere S."/>
            <person name="Clutterbuck A.J."/>
            <person name="Martinez D."/>
            <person name="Wogulis M."/>
            <person name="de Leon A.L."/>
            <person name="Rey M.W."/>
            <person name="Tsang A."/>
        </authorList>
    </citation>
    <scope>NUCLEOTIDE SEQUENCE [LARGE SCALE GENOMIC DNA]</scope>
    <source>
        <strain evidence="3">ATCC 38088 / NRRL 8126</strain>
    </source>
</reference>
<keyword evidence="3" id="KW-1185">Reference proteome</keyword>
<accession>G2QY54</accession>
<keyword evidence="1" id="KW-0812">Transmembrane</keyword>
<dbReference type="GeneID" id="11516790"/>
<sequence>MRPLPLAAALGRGSWWRYAAVAAAMTGAVVLYAWVDLHFSLPWNPDRPTLPSFPAAPLANACDGIGKTTSELAAVTAARAPIPNIVHYVWLLADPVVFSLGFTVFVTVYSSHLFLRPDRIYIHTDASPELWDRAKTAGDTWTKRQQIRGWDGRITLRYVLAQQSNYARAVFPAVWHAVQAGVIPVEEAS</sequence>
<proteinExistence type="predicted"/>
<dbReference type="PANTHER" id="PTHR46830">
    <property type="entry name" value="TRANSFERASE, PUTATIVE-RELATED"/>
    <property type="match status" value="1"/>
</dbReference>
<dbReference type="Proteomes" id="UP000008181">
    <property type="component" value="Chromosome 2"/>
</dbReference>
<dbReference type="HOGENOM" id="CLU_1481813_0_0_1"/>
<dbReference type="KEGG" id="ttt:THITE_2043312"/>
<evidence type="ECO:0000256" key="1">
    <source>
        <dbReference type="SAM" id="Phobius"/>
    </source>
</evidence>
<dbReference type="EMBL" id="CP003010">
    <property type="protein sequence ID" value="AEO65348.1"/>
    <property type="molecule type" value="Genomic_DNA"/>
</dbReference>